<accession>A0A1Y2DHE4</accession>
<dbReference type="GO" id="GO:0016491">
    <property type="term" value="F:oxidoreductase activity"/>
    <property type="evidence" value="ECO:0007669"/>
    <property type="project" value="UniProtKB-KW"/>
</dbReference>
<dbReference type="Gene3D" id="3.90.25.10">
    <property type="entry name" value="UDP-galactose 4-epimerase, domain 1"/>
    <property type="match status" value="1"/>
</dbReference>
<dbReference type="AlphaFoldDB" id="A0A1Y2DHE4"/>
<sequence length="283" mass="30696">MSHYTSFALAGAGGLGSFVAQHLAAVPGVSLRVLSRSNETKIPEGAELKVIDYDSKESLAEALKGVEVVISTLNGAGFAAQPALAKAAIKAGGVKLFVPSEFGNATAQYTDGPLFGKTQFQQLLKSIGLDYLLVHNGPFLDTTFNSFLGFDWENNQVNILGSGTNPIPFTTQNDVARFLAHILTTATPSTLANKTLKIQADTISFLSAVSLFEETHPGRKIEVTHTSHEEAKEFIEKHEGLESLLAWLKLSWDLETAPREEETDNALWREWNPTKAREVIAAL</sequence>
<proteinExistence type="predicted"/>
<dbReference type="PANTHER" id="PTHR47706:SF9">
    <property type="entry name" value="NMRA-LIKE DOMAIN-CONTAINING PROTEIN-RELATED"/>
    <property type="match status" value="1"/>
</dbReference>
<comment type="caution">
    <text evidence="4">The sequence shown here is derived from an EMBL/GenBank/DDBJ whole genome shotgun (WGS) entry which is preliminary data.</text>
</comment>
<feature type="domain" description="NmrA-like" evidence="3">
    <location>
        <begin position="11"/>
        <end position="235"/>
    </location>
</feature>
<dbReference type="OrthoDB" id="9974981at2759"/>
<dbReference type="PANTHER" id="PTHR47706">
    <property type="entry name" value="NMRA-LIKE FAMILY PROTEIN"/>
    <property type="match status" value="1"/>
</dbReference>
<evidence type="ECO:0000256" key="1">
    <source>
        <dbReference type="ARBA" id="ARBA00022857"/>
    </source>
</evidence>
<reference evidence="4 5" key="1">
    <citation type="submission" date="2016-07" db="EMBL/GenBank/DDBJ databases">
        <title>Pervasive Adenine N6-methylation of Active Genes in Fungi.</title>
        <authorList>
            <consortium name="DOE Joint Genome Institute"/>
            <person name="Mondo S.J."/>
            <person name="Dannebaum R.O."/>
            <person name="Kuo R.C."/>
            <person name="Labutti K."/>
            <person name="Haridas S."/>
            <person name="Kuo A."/>
            <person name="Salamov A."/>
            <person name="Ahrendt S.R."/>
            <person name="Lipzen A."/>
            <person name="Sullivan W."/>
            <person name="Andreopoulos W.B."/>
            <person name="Clum A."/>
            <person name="Lindquist E."/>
            <person name="Daum C."/>
            <person name="Ramamoorthy G.K."/>
            <person name="Gryganskyi A."/>
            <person name="Culley D."/>
            <person name="Magnuson J.K."/>
            <person name="James T.Y."/>
            <person name="O'Malley M.A."/>
            <person name="Stajich J.E."/>
            <person name="Spatafora J.W."/>
            <person name="Visel A."/>
            <person name="Grigoriev I.V."/>
        </authorList>
    </citation>
    <scope>NUCLEOTIDE SEQUENCE [LARGE SCALE GENOMIC DNA]</scope>
    <source>
        <strain evidence="4 5">62-1032</strain>
    </source>
</reference>
<keyword evidence="1" id="KW-0521">NADP</keyword>
<evidence type="ECO:0000313" key="5">
    <source>
        <dbReference type="Proteomes" id="UP000193467"/>
    </source>
</evidence>
<keyword evidence="5" id="KW-1185">Reference proteome</keyword>
<dbReference type="InterPro" id="IPR051609">
    <property type="entry name" value="NmrA/Isoflavone_reductase-like"/>
</dbReference>
<dbReference type="Proteomes" id="UP000193467">
    <property type="component" value="Unassembled WGS sequence"/>
</dbReference>
<dbReference type="SUPFAM" id="SSF51735">
    <property type="entry name" value="NAD(P)-binding Rossmann-fold domains"/>
    <property type="match status" value="1"/>
</dbReference>
<evidence type="ECO:0000313" key="4">
    <source>
        <dbReference type="EMBL" id="ORY58673.1"/>
    </source>
</evidence>
<evidence type="ECO:0000256" key="2">
    <source>
        <dbReference type="ARBA" id="ARBA00023002"/>
    </source>
</evidence>
<name>A0A1Y2DHE4_9BASI</name>
<dbReference type="InterPro" id="IPR036291">
    <property type="entry name" value="NAD(P)-bd_dom_sf"/>
</dbReference>
<protein>
    <recommendedName>
        <fullName evidence="3">NmrA-like domain-containing protein</fullName>
    </recommendedName>
</protein>
<dbReference type="EMBL" id="MCGR01000078">
    <property type="protein sequence ID" value="ORY58673.1"/>
    <property type="molecule type" value="Genomic_DNA"/>
</dbReference>
<dbReference type="Pfam" id="PF05368">
    <property type="entry name" value="NmrA"/>
    <property type="match status" value="1"/>
</dbReference>
<keyword evidence="2" id="KW-0560">Oxidoreductase</keyword>
<gene>
    <name evidence="4" type="ORF">BCR35DRAFT_355367</name>
</gene>
<organism evidence="4 5">
    <name type="scientific">Leucosporidium creatinivorum</name>
    <dbReference type="NCBI Taxonomy" id="106004"/>
    <lineage>
        <taxon>Eukaryota</taxon>
        <taxon>Fungi</taxon>
        <taxon>Dikarya</taxon>
        <taxon>Basidiomycota</taxon>
        <taxon>Pucciniomycotina</taxon>
        <taxon>Microbotryomycetes</taxon>
        <taxon>Leucosporidiales</taxon>
        <taxon>Leucosporidium</taxon>
    </lineage>
</organism>
<dbReference type="Gene3D" id="3.40.50.720">
    <property type="entry name" value="NAD(P)-binding Rossmann-like Domain"/>
    <property type="match status" value="1"/>
</dbReference>
<dbReference type="InterPro" id="IPR008030">
    <property type="entry name" value="NmrA-like"/>
</dbReference>
<evidence type="ECO:0000259" key="3">
    <source>
        <dbReference type="Pfam" id="PF05368"/>
    </source>
</evidence>
<dbReference type="STRING" id="106004.A0A1Y2DHE4"/>
<dbReference type="InParanoid" id="A0A1Y2DHE4"/>